<dbReference type="Proteomes" id="UP000295636">
    <property type="component" value="Unassembled WGS sequence"/>
</dbReference>
<dbReference type="InterPro" id="IPR002347">
    <property type="entry name" value="SDR_fam"/>
</dbReference>
<dbReference type="PRINTS" id="PR00081">
    <property type="entry name" value="GDHRDH"/>
</dbReference>
<keyword evidence="2" id="KW-1185">Reference proteome</keyword>
<gene>
    <name evidence="1" type="ORF">E1757_30310</name>
</gene>
<dbReference type="PANTHER" id="PTHR44147">
    <property type="entry name" value="DEHYDROGENASE/REDUCTASE SDR FAMILY MEMBER 1"/>
    <property type="match status" value="1"/>
</dbReference>
<organism evidence="1 2">
    <name type="scientific">Paenibacillus piri</name>
    <dbReference type="NCBI Taxonomy" id="2547395"/>
    <lineage>
        <taxon>Bacteria</taxon>
        <taxon>Bacillati</taxon>
        <taxon>Bacillota</taxon>
        <taxon>Bacilli</taxon>
        <taxon>Bacillales</taxon>
        <taxon>Paenibacillaceae</taxon>
        <taxon>Paenibacillus</taxon>
    </lineage>
</organism>
<name>A0A4R5KAV3_9BACL</name>
<proteinExistence type="predicted"/>
<dbReference type="AlphaFoldDB" id="A0A4R5KAV3"/>
<reference evidence="1 2" key="1">
    <citation type="submission" date="2019-03" db="EMBL/GenBank/DDBJ databases">
        <title>This is whole genome sequence of Paenibacillus sp MS74 strain.</title>
        <authorList>
            <person name="Trinh H.N."/>
        </authorList>
    </citation>
    <scope>NUCLEOTIDE SEQUENCE [LARGE SCALE GENOMIC DNA]</scope>
    <source>
        <strain evidence="1 2">MS74</strain>
    </source>
</reference>
<dbReference type="EMBL" id="SMRT01000021">
    <property type="protein sequence ID" value="TDF92363.1"/>
    <property type="molecule type" value="Genomic_DNA"/>
</dbReference>
<comment type="caution">
    <text evidence="1">The sequence shown here is derived from an EMBL/GenBank/DDBJ whole genome shotgun (WGS) entry which is preliminary data.</text>
</comment>
<sequence length="300" mass="33699">MTYFHVYDENDKCLGRRWRELKRTLEGKVALVTGGSRGAGRGIAVELGKAGAKVYVSGRSLRGAATRDYPGSVDETAEEIFAAGGTAYACRCDHTNDEETKALIEKIRHEQGRLDILVNNVWGGHDLGVDVQPRPFWEYPLKMWETMFQGGVRAQLATNYYAIPLMLENDSGLIVHTTFWDEDKYLSSFYYDLAKNSLNRMAFGLAQDLRDTGITVVAVSPGWMRTELVLASFRTDEDHWREVEALNRTESPYYVGRAVCALANDGRIGHKNGQVMQVGELAKEYGFTDIDGRLIPPFRI</sequence>
<dbReference type="OrthoDB" id="63584at2"/>
<dbReference type="SUPFAM" id="SSF51735">
    <property type="entry name" value="NAD(P)-binding Rossmann-fold domains"/>
    <property type="match status" value="1"/>
</dbReference>
<dbReference type="PANTHER" id="PTHR44147:SF2">
    <property type="entry name" value="DEHYDROGENASE_REDUCTASE SDR FAMILY MEMBER 1"/>
    <property type="match status" value="1"/>
</dbReference>
<protein>
    <submittedName>
        <fullName evidence="1">SDR family NAD(P)-dependent oxidoreductase</fullName>
    </submittedName>
</protein>
<evidence type="ECO:0000313" key="1">
    <source>
        <dbReference type="EMBL" id="TDF92363.1"/>
    </source>
</evidence>
<dbReference type="Gene3D" id="3.40.50.720">
    <property type="entry name" value="NAD(P)-binding Rossmann-like Domain"/>
    <property type="match status" value="1"/>
</dbReference>
<evidence type="ECO:0000313" key="2">
    <source>
        <dbReference type="Proteomes" id="UP000295636"/>
    </source>
</evidence>
<dbReference type="InterPro" id="IPR036291">
    <property type="entry name" value="NAD(P)-bd_dom_sf"/>
</dbReference>
<accession>A0A4R5KAV3</accession>
<dbReference type="Pfam" id="PF00106">
    <property type="entry name" value="adh_short"/>
    <property type="match status" value="1"/>
</dbReference>